<dbReference type="OrthoDB" id="9092134at2"/>
<reference evidence="1 2" key="1">
    <citation type="journal article" date="2015" name="Int. J. Syst. Evol. Microbiol.">
        <title>Burkholderia monticola sp. nov., isolated from mountain soil.</title>
        <authorList>
            <person name="Baek I."/>
            <person name="Seo B."/>
            <person name="Lee I."/>
            <person name="Yi H."/>
            <person name="Chun J."/>
        </authorList>
    </citation>
    <scope>NUCLEOTIDE SEQUENCE [LARGE SCALE GENOMIC DNA]</scope>
    <source>
        <strain evidence="1 2">JC2948</strain>
    </source>
</reference>
<keyword evidence="2" id="KW-1185">Reference proteome</keyword>
<comment type="caution">
    <text evidence="1">The sequence shown here is derived from an EMBL/GenBank/DDBJ whole genome shotgun (WGS) entry which is preliminary data.</text>
</comment>
<dbReference type="Proteomes" id="UP000075613">
    <property type="component" value="Unassembled WGS sequence"/>
</dbReference>
<dbReference type="AlphaFoldDB" id="A0A149PF40"/>
<protein>
    <submittedName>
        <fullName evidence="1">Uncharacterized protein</fullName>
    </submittedName>
</protein>
<evidence type="ECO:0000313" key="2">
    <source>
        <dbReference type="Proteomes" id="UP000075613"/>
    </source>
</evidence>
<proteinExistence type="predicted"/>
<dbReference type="EMBL" id="LRBG01000037">
    <property type="protein sequence ID" value="KXU83638.1"/>
    <property type="molecule type" value="Genomic_DNA"/>
</dbReference>
<evidence type="ECO:0000313" key="1">
    <source>
        <dbReference type="EMBL" id="KXU83638.1"/>
    </source>
</evidence>
<organism evidence="1 2">
    <name type="scientific">Paraburkholderia monticola</name>
    <dbReference type="NCBI Taxonomy" id="1399968"/>
    <lineage>
        <taxon>Bacteria</taxon>
        <taxon>Pseudomonadati</taxon>
        <taxon>Pseudomonadota</taxon>
        <taxon>Betaproteobacteria</taxon>
        <taxon>Burkholderiales</taxon>
        <taxon>Burkholderiaceae</taxon>
        <taxon>Paraburkholderia</taxon>
    </lineage>
</organism>
<dbReference type="PROSITE" id="PS51257">
    <property type="entry name" value="PROKAR_LIPOPROTEIN"/>
    <property type="match status" value="1"/>
</dbReference>
<accession>A0A149PF40</accession>
<sequence length="278" mass="27152">MRQAAKRAAVALLAGGAIGVIGAIGGCGGGGGDGGSAASTAPASTPTPASQNATVYQNSLTLGSINAVSLSVVAGTSTTNAMLVSPVAAPLLSAGNNALLSTHLAANVPGAGIACMSAVSNSIGTVTGVNAGVNVKSVAVLLDNGWSVSAAPSADWAAFGANGAVFDGWENCGAKAEGAPSPSSTLTVNADGSFSDNVFDGNPSTTVTTINQSFSVTQAASLLSAAGYLDSSQPVVPQTIRLKLYHNAAQQTVLVEQGIPVSGATNQSPGFIAIYFQR</sequence>
<name>A0A149PF40_9BURK</name>
<gene>
    <name evidence="1" type="ORF">CI15_24040</name>
</gene>